<evidence type="ECO:0000313" key="2">
    <source>
        <dbReference type="Proteomes" id="UP000769157"/>
    </source>
</evidence>
<reference evidence="1" key="1">
    <citation type="journal article" date="2021" name="Open Biol.">
        <title>Shared evolutionary footprints suggest mitochondrial oxidative damage underlies multiple complex I losses in fungi.</title>
        <authorList>
            <person name="Schikora-Tamarit M.A."/>
            <person name="Marcet-Houben M."/>
            <person name="Nosek J."/>
            <person name="Gabaldon T."/>
        </authorList>
    </citation>
    <scope>NUCLEOTIDE SEQUENCE</scope>
    <source>
        <strain evidence="1">CBS6075</strain>
    </source>
</reference>
<proteinExistence type="predicted"/>
<dbReference type="RefSeq" id="XP_046059455.1">
    <property type="nucleotide sequence ID" value="XM_046206819.1"/>
</dbReference>
<organism evidence="1 2">
    <name type="scientific">Ogataea philodendri</name>
    <dbReference type="NCBI Taxonomy" id="1378263"/>
    <lineage>
        <taxon>Eukaryota</taxon>
        <taxon>Fungi</taxon>
        <taxon>Dikarya</taxon>
        <taxon>Ascomycota</taxon>
        <taxon>Saccharomycotina</taxon>
        <taxon>Pichiomycetes</taxon>
        <taxon>Pichiales</taxon>
        <taxon>Pichiaceae</taxon>
        <taxon>Ogataea</taxon>
    </lineage>
</organism>
<comment type="caution">
    <text evidence="1">The sequence shown here is derived from an EMBL/GenBank/DDBJ whole genome shotgun (WGS) entry which is preliminary data.</text>
</comment>
<dbReference type="EMBL" id="JAEUBE010000378">
    <property type="protein sequence ID" value="KAH3662366.1"/>
    <property type="molecule type" value="Genomic_DNA"/>
</dbReference>
<accession>A0A9P8NZY4</accession>
<reference evidence="1" key="2">
    <citation type="submission" date="2021-01" db="EMBL/GenBank/DDBJ databases">
        <authorList>
            <person name="Schikora-Tamarit M.A."/>
        </authorList>
    </citation>
    <scope>NUCLEOTIDE SEQUENCE</scope>
    <source>
        <strain evidence="1">CBS6075</strain>
    </source>
</reference>
<name>A0A9P8NZY4_9ASCO</name>
<sequence>MFSATWVKALVIISGLKNVQFTSHDDSCTSSFFVSVSKETRTNTRTEVNNVGSLKVGSGFPVDGQESDKFNKSRGNRTGVISEVRSVVGIVNWNFQVLSLELETTLLEVLLDSVRCWSKQVRVEWREDWQESRRELELSFAVWDTGLLQSRWSLCLSQVQVKTVKRFWRTSHDQVSGTVDQGDADLLGIWQMLICLVHELCDLIVCEVSNRKHRTWSTFSVLLGILHRAWGQRCRWVSLETSDTKVEEELDSFQSLDLEGLPGASRCNSNSGW</sequence>
<dbReference type="AlphaFoldDB" id="A0A9P8NZY4"/>
<dbReference type="GeneID" id="70237582"/>
<protein>
    <submittedName>
        <fullName evidence="1">Uncharacterized protein</fullName>
    </submittedName>
</protein>
<gene>
    <name evidence="1" type="ORF">OGAPHI_005618</name>
</gene>
<keyword evidence="2" id="KW-1185">Reference proteome</keyword>
<evidence type="ECO:0000313" key="1">
    <source>
        <dbReference type="EMBL" id="KAH3662366.1"/>
    </source>
</evidence>
<dbReference type="Proteomes" id="UP000769157">
    <property type="component" value="Unassembled WGS sequence"/>
</dbReference>